<dbReference type="Proteomes" id="UP000789396">
    <property type="component" value="Unassembled WGS sequence"/>
</dbReference>
<evidence type="ECO:0000313" key="1">
    <source>
        <dbReference type="EMBL" id="CAG8809180.1"/>
    </source>
</evidence>
<comment type="caution">
    <text evidence="1">The sequence shown here is derived from an EMBL/GenBank/DDBJ whole genome shotgun (WGS) entry which is preliminary data.</text>
</comment>
<feature type="non-terminal residue" evidence="1">
    <location>
        <position position="1"/>
    </location>
</feature>
<keyword evidence="2" id="KW-1185">Reference proteome</keyword>
<gene>
    <name evidence="1" type="ORF">RFULGI_LOCUS18558</name>
</gene>
<name>A0A9N9PEL0_9GLOM</name>
<dbReference type="EMBL" id="CAJVPZ010082422">
    <property type="protein sequence ID" value="CAG8809180.1"/>
    <property type="molecule type" value="Genomic_DNA"/>
</dbReference>
<sequence length="117" mass="12300">ASGKSQIIGDVKELNDTFIALGYSGYIGVNIAVGKNSSQPYIDLESESGSISLNLNDTFAGEYEIFSKYGRVSANNAGNNLDSSYSGNTLKGTMKSTNSSIQSNGMIIAKSNRGNAK</sequence>
<accession>A0A9N9PEL0</accession>
<reference evidence="1" key="1">
    <citation type="submission" date="2021-06" db="EMBL/GenBank/DDBJ databases">
        <authorList>
            <person name="Kallberg Y."/>
            <person name="Tangrot J."/>
            <person name="Rosling A."/>
        </authorList>
    </citation>
    <scope>NUCLEOTIDE SEQUENCE</scope>
    <source>
        <strain evidence="1">IN212</strain>
    </source>
</reference>
<proteinExistence type="predicted"/>
<organism evidence="1 2">
    <name type="scientific">Racocetra fulgida</name>
    <dbReference type="NCBI Taxonomy" id="60492"/>
    <lineage>
        <taxon>Eukaryota</taxon>
        <taxon>Fungi</taxon>
        <taxon>Fungi incertae sedis</taxon>
        <taxon>Mucoromycota</taxon>
        <taxon>Glomeromycotina</taxon>
        <taxon>Glomeromycetes</taxon>
        <taxon>Diversisporales</taxon>
        <taxon>Gigasporaceae</taxon>
        <taxon>Racocetra</taxon>
    </lineage>
</organism>
<dbReference type="AlphaFoldDB" id="A0A9N9PEL0"/>
<protein>
    <submittedName>
        <fullName evidence="1">15380_t:CDS:1</fullName>
    </submittedName>
</protein>
<dbReference type="OrthoDB" id="2419807at2759"/>
<feature type="non-terminal residue" evidence="1">
    <location>
        <position position="117"/>
    </location>
</feature>
<evidence type="ECO:0000313" key="2">
    <source>
        <dbReference type="Proteomes" id="UP000789396"/>
    </source>
</evidence>